<dbReference type="AlphaFoldDB" id="A0A7J7JC45"/>
<feature type="compositionally biased region" description="Basic and acidic residues" evidence="1">
    <location>
        <begin position="46"/>
        <end position="57"/>
    </location>
</feature>
<feature type="region of interest" description="Disordered" evidence="1">
    <location>
        <begin position="701"/>
        <end position="755"/>
    </location>
</feature>
<keyword evidence="3" id="KW-1185">Reference proteome</keyword>
<proteinExistence type="predicted"/>
<feature type="compositionally biased region" description="Polar residues" evidence="1">
    <location>
        <begin position="381"/>
        <end position="396"/>
    </location>
</feature>
<evidence type="ECO:0000313" key="3">
    <source>
        <dbReference type="Proteomes" id="UP000593567"/>
    </source>
</evidence>
<reference evidence="2" key="1">
    <citation type="submission" date="2020-06" db="EMBL/GenBank/DDBJ databases">
        <title>Draft genome of Bugula neritina, a colonial animal packing powerful symbionts and potential medicines.</title>
        <authorList>
            <person name="Rayko M."/>
        </authorList>
    </citation>
    <scope>NUCLEOTIDE SEQUENCE [LARGE SCALE GENOMIC DNA]</scope>
    <source>
        <strain evidence="2">Kwan_BN1</strain>
    </source>
</reference>
<gene>
    <name evidence="2" type="ORF">EB796_018483</name>
</gene>
<evidence type="ECO:0000256" key="1">
    <source>
        <dbReference type="SAM" id="MobiDB-lite"/>
    </source>
</evidence>
<organism evidence="2 3">
    <name type="scientific">Bugula neritina</name>
    <name type="common">Brown bryozoan</name>
    <name type="synonym">Sertularia neritina</name>
    <dbReference type="NCBI Taxonomy" id="10212"/>
    <lineage>
        <taxon>Eukaryota</taxon>
        <taxon>Metazoa</taxon>
        <taxon>Spiralia</taxon>
        <taxon>Lophotrochozoa</taxon>
        <taxon>Bryozoa</taxon>
        <taxon>Gymnolaemata</taxon>
        <taxon>Cheilostomatida</taxon>
        <taxon>Flustrina</taxon>
        <taxon>Buguloidea</taxon>
        <taxon>Bugulidae</taxon>
        <taxon>Bugula</taxon>
    </lineage>
</organism>
<feature type="region of interest" description="Disordered" evidence="1">
    <location>
        <begin position="270"/>
        <end position="289"/>
    </location>
</feature>
<dbReference type="EMBL" id="VXIV02002745">
    <property type="protein sequence ID" value="KAF6023214.1"/>
    <property type="molecule type" value="Genomic_DNA"/>
</dbReference>
<feature type="region of interest" description="Disordered" evidence="1">
    <location>
        <begin position="26"/>
        <end position="62"/>
    </location>
</feature>
<feature type="compositionally biased region" description="Polar residues" evidence="1">
    <location>
        <begin position="742"/>
        <end position="755"/>
    </location>
</feature>
<feature type="region of interest" description="Disordered" evidence="1">
    <location>
        <begin position="330"/>
        <end position="507"/>
    </location>
</feature>
<feature type="compositionally biased region" description="Basic and acidic residues" evidence="1">
    <location>
        <begin position="629"/>
        <end position="638"/>
    </location>
</feature>
<accession>A0A7J7JC45</accession>
<feature type="compositionally biased region" description="Polar residues" evidence="1">
    <location>
        <begin position="701"/>
        <end position="711"/>
    </location>
</feature>
<dbReference type="Proteomes" id="UP000593567">
    <property type="component" value="Unassembled WGS sequence"/>
</dbReference>
<feature type="region of interest" description="Disordered" evidence="1">
    <location>
        <begin position="575"/>
        <end position="603"/>
    </location>
</feature>
<sequence length="755" mass="82565">MVQLWSQVIGAHQSDADQHHQAIDALNSRKMESKMPKGSKKSKVRQKMDVPHTDRLSGSKPEVSCKKYPLKIAQGRTNVVKKCGGSENVLQKPVGTEKSKLLSPRHQNVSKRCKGSNLADRCRAEEAILQANEVRKSLPKISRSSNYINQMEDILMSIKASASTQPELLERVNQCLRDRRLKRSSASSDLDKLECVIVTADSKCVIVTADSRCVIVAADSRCVIVTADSRCVIVTADGKCVMVTADSKQVSHKMTRVPQTACLSAVSPSIKEEKPYSEGPPIPSLQLKSDCSSASKQSIDCVPVKEPEIKPAKSAPKVFLSVWSGLPADDKPESAVADMQGRQPPKSTTTPDAQLTPGRADNSKTQSAPKSMSKLGVMVLPTTSSNIASVPRTFNSAKDETSIVPPSLIKAEVKAKKEFIDKVVNPGRDSDRKETGEETSGDNSVGTNSQPPHPASSKPEISRSSALPSAANREAGSSVYSLDSTFKDGHLPQKPPRKKHLSRSSSIVDGVTSPRAFLYSNSCVHGSTRLFSKTNDNSKLCFCNKGDIKSFFLSTGRLRTKASFHRCLRRRRLPAARSVSDPKELQPNVRARNPSFTMPSSTRYERCPHCGSLPYSLSRETLQPSHPSRFRENTRSEPGKSLAKGGKERSRCGSCKSSQESGVAQWMSPHVDLWVQGQTNAESNFNNSAAYMKDGCVRESNTSQVRKQLSKPSVKKSLRSYAGGARQRRRPSSPHPDLCCFQRTQTSRDSSVKNT</sequence>
<feature type="compositionally biased region" description="Polar residues" evidence="1">
    <location>
        <begin position="441"/>
        <end position="450"/>
    </location>
</feature>
<feature type="region of interest" description="Disordered" evidence="1">
    <location>
        <begin position="618"/>
        <end position="656"/>
    </location>
</feature>
<comment type="caution">
    <text evidence="2">The sequence shown here is derived from an EMBL/GenBank/DDBJ whole genome shotgun (WGS) entry which is preliminary data.</text>
</comment>
<name>A0A7J7JC45_BUGNE</name>
<feature type="compositionally biased region" description="Basic and acidic residues" evidence="1">
    <location>
        <begin position="411"/>
        <end position="421"/>
    </location>
</feature>
<evidence type="ECO:0000313" key="2">
    <source>
        <dbReference type="EMBL" id="KAF6023214.1"/>
    </source>
</evidence>
<feature type="compositionally biased region" description="Basic and acidic residues" evidence="1">
    <location>
        <begin position="26"/>
        <end position="35"/>
    </location>
</feature>
<protein>
    <submittedName>
        <fullName evidence="2">Uncharacterized protein</fullName>
    </submittedName>
</protein>